<proteinExistence type="predicted"/>
<dbReference type="InterPro" id="IPR005618">
    <property type="entry name" value="OMPW"/>
</dbReference>
<protein>
    <submittedName>
        <fullName evidence="1">Outer membrane protein W</fullName>
    </submittedName>
</protein>
<dbReference type="GO" id="GO:0055085">
    <property type="term" value="P:transmembrane transport"/>
    <property type="evidence" value="ECO:0007669"/>
    <property type="project" value="TreeGrafter"/>
</dbReference>
<sequence length="52" mass="6290">MDYNLNDNWLLNMSVWWMDIDTDIKFKAAGEDQSIHTRIDPWVFMFAAGYRF</sequence>
<dbReference type="PANTHER" id="PTHR36920:SF1">
    <property type="entry name" value="OUTER MEMBRANE PROTEIN W"/>
    <property type="match status" value="1"/>
</dbReference>
<dbReference type="AlphaFoldDB" id="A0A377NCG8"/>
<evidence type="ECO:0000313" key="2">
    <source>
        <dbReference type="Proteomes" id="UP000254304"/>
    </source>
</evidence>
<dbReference type="Proteomes" id="UP000254304">
    <property type="component" value="Unassembled WGS sequence"/>
</dbReference>
<dbReference type="InterPro" id="IPR011250">
    <property type="entry name" value="OMP/PagP_B-barrel"/>
</dbReference>
<accession>A0A377NCG8</accession>
<reference evidence="1 2" key="1">
    <citation type="submission" date="2018-06" db="EMBL/GenBank/DDBJ databases">
        <authorList>
            <consortium name="Pathogen Informatics"/>
            <person name="Doyle S."/>
        </authorList>
    </citation>
    <scope>NUCLEOTIDE SEQUENCE [LARGE SCALE GENOMIC DNA]</scope>
    <source>
        <strain evidence="1 2">NCTC12157</strain>
    </source>
</reference>
<dbReference type="SUPFAM" id="SSF56925">
    <property type="entry name" value="OMPA-like"/>
    <property type="match status" value="1"/>
</dbReference>
<dbReference type="GO" id="GO:0009279">
    <property type="term" value="C:cell outer membrane"/>
    <property type="evidence" value="ECO:0007669"/>
    <property type="project" value="TreeGrafter"/>
</dbReference>
<gene>
    <name evidence="1" type="primary">ompW_2</name>
    <name evidence="1" type="ORF">NCTC12157_02041</name>
</gene>
<dbReference type="Gene3D" id="2.40.160.20">
    <property type="match status" value="1"/>
</dbReference>
<dbReference type="EMBL" id="UGGO01000001">
    <property type="protein sequence ID" value="STQ44322.1"/>
    <property type="molecule type" value="Genomic_DNA"/>
</dbReference>
<name>A0A377NCG8_9GAMM</name>
<evidence type="ECO:0000313" key="1">
    <source>
        <dbReference type="EMBL" id="STQ44322.1"/>
    </source>
</evidence>
<dbReference type="Pfam" id="PF03922">
    <property type="entry name" value="OmpW"/>
    <property type="match status" value="1"/>
</dbReference>
<dbReference type="PANTHER" id="PTHR36920">
    <property type="match status" value="1"/>
</dbReference>
<organism evidence="1 2">
    <name type="scientific">Ewingella americana</name>
    <dbReference type="NCBI Taxonomy" id="41202"/>
    <lineage>
        <taxon>Bacteria</taxon>
        <taxon>Pseudomonadati</taxon>
        <taxon>Pseudomonadota</taxon>
        <taxon>Gammaproteobacteria</taxon>
        <taxon>Enterobacterales</taxon>
        <taxon>Yersiniaceae</taxon>
        <taxon>Ewingella</taxon>
    </lineage>
</organism>